<protein>
    <submittedName>
        <fullName evidence="1">Uncharacterized protein</fullName>
    </submittedName>
</protein>
<gene>
    <name evidence="1" type="ORF">LOAG_05697</name>
</gene>
<proteinExistence type="predicted"/>
<reference evidence="1" key="1">
    <citation type="submission" date="2012-04" db="EMBL/GenBank/DDBJ databases">
        <title>The Genome Sequence of Loa loa.</title>
        <authorList>
            <consortium name="The Broad Institute Genome Sequencing Platform"/>
            <consortium name="Broad Institute Genome Sequencing Center for Infectious Disease"/>
            <person name="Nutman T.B."/>
            <person name="Fink D.L."/>
            <person name="Russ C."/>
            <person name="Young S."/>
            <person name="Zeng Q."/>
            <person name="Gargeya S."/>
            <person name="Alvarado L."/>
            <person name="Berlin A."/>
            <person name="Chapman S.B."/>
            <person name="Chen Z."/>
            <person name="Freedman E."/>
            <person name="Gellesch M."/>
            <person name="Goldberg J."/>
            <person name="Griggs A."/>
            <person name="Gujja S."/>
            <person name="Heilman E.R."/>
            <person name="Heiman D."/>
            <person name="Howarth C."/>
            <person name="Mehta T."/>
            <person name="Neiman D."/>
            <person name="Pearson M."/>
            <person name="Roberts A."/>
            <person name="Saif S."/>
            <person name="Shea T."/>
            <person name="Shenoy N."/>
            <person name="Sisk P."/>
            <person name="Stolte C."/>
            <person name="Sykes S."/>
            <person name="White J."/>
            <person name="Yandava C."/>
            <person name="Haas B."/>
            <person name="Henn M.R."/>
            <person name="Nusbaum C."/>
            <person name="Birren B."/>
        </authorList>
    </citation>
    <scope>NUCLEOTIDE SEQUENCE [LARGE SCALE GENOMIC DNA]</scope>
</reference>
<accession>A0A1S0TZC5</accession>
<dbReference type="RefSeq" id="XP_003141282.1">
    <property type="nucleotide sequence ID" value="XM_003141234.1"/>
</dbReference>
<dbReference type="CTD" id="9943107"/>
<dbReference type="EMBL" id="JH712648">
    <property type="protein sequence ID" value="EFO22787.1"/>
    <property type="molecule type" value="Genomic_DNA"/>
</dbReference>
<dbReference type="GeneID" id="9943107"/>
<sequence length="120" mass="13997">MCDNGDLQQEPKRKTRQDHSFELLKIHNYYDKAIAWNGLELNDKEFLSSFWCMLHDSDADPICFTEERRAEQSGGTEKTRTGRSAKCKTEGLSSCFSQHYFNYQKMLHGFPQTTKITNSF</sequence>
<dbReference type="KEGG" id="loa:LOAG_05697"/>
<name>A0A1S0TZC5_LOALO</name>
<dbReference type="InParanoid" id="A0A1S0TZC5"/>
<dbReference type="AlphaFoldDB" id="A0A1S0TZC5"/>
<evidence type="ECO:0000313" key="1">
    <source>
        <dbReference type="EMBL" id="EFO22787.1"/>
    </source>
</evidence>
<organism evidence="1">
    <name type="scientific">Loa loa</name>
    <name type="common">Eye worm</name>
    <name type="synonym">Filaria loa</name>
    <dbReference type="NCBI Taxonomy" id="7209"/>
    <lineage>
        <taxon>Eukaryota</taxon>
        <taxon>Metazoa</taxon>
        <taxon>Ecdysozoa</taxon>
        <taxon>Nematoda</taxon>
        <taxon>Chromadorea</taxon>
        <taxon>Rhabditida</taxon>
        <taxon>Spirurina</taxon>
        <taxon>Spiruromorpha</taxon>
        <taxon>Filarioidea</taxon>
        <taxon>Onchocercidae</taxon>
        <taxon>Loa</taxon>
    </lineage>
</organism>